<reference evidence="2" key="1">
    <citation type="journal article" date="2019" name="Int. J. Syst. Evol. Microbiol.">
        <title>The Global Catalogue of Microorganisms (GCM) 10K type strain sequencing project: providing services to taxonomists for standard genome sequencing and annotation.</title>
        <authorList>
            <consortium name="The Broad Institute Genomics Platform"/>
            <consortium name="The Broad Institute Genome Sequencing Center for Infectious Disease"/>
            <person name="Wu L."/>
            <person name="Ma J."/>
        </authorList>
    </citation>
    <scope>NUCLEOTIDE SEQUENCE [LARGE SCALE GENOMIC DNA]</scope>
    <source>
        <strain evidence="2">NBRC 112502</strain>
    </source>
</reference>
<dbReference type="Proteomes" id="UP001156641">
    <property type="component" value="Unassembled WGS sequence"/>
</dbReference>
<protein>
    <submittedName>
        <fullName evidence="1">Uncharacterized protein</fullName>
    </submittedName>
</protein>
<accession>A0ABQ6A5C2</accession>
<keyword evidence="2" id="KW-1185">Reference proteome</keyword>
<evidence type="ECO:0000313" key="2">
    <source>
        <dbReference type="Proteomes" id="UP001156641"/>
    </source>
</evidence>
<proteinExistence type="predicted"/>
<comment type="caution">
    <text evidence="1">The sequence shown here is derived from an EMBL/GenBank/DDBJ whole genome shotgun (WGS) entry which is preliminary data.</text>
</comment>
<name>A0ABQ6A5C2_9PROT</name>
<evidence type="ECO:0000313" key="1">
    <source>
        <dbReference type="EMBL" id="GLR66495.1"/>
    </source>
</evidence>
<dbReference type="EMBL" id="BSOS01000024">
    <property type="protein sequence ID" value="GLR66495.1"/>
    <property type="molecule type" value="Genomic_DNA"/>
</dbReference>
<sequence>MRYGILAFVVLAGCATGPSLQTRMAAYIGADEQTLVSQFGVPDKQITVNGTTYLAYEQRRAVSVPGAYVGGVYGPFAGPWFGGGFYPQVYDATMPPRAVVYACETTFLLKDGKVVDFTLRGNDCG</sequence>
<dbReference type="RefSeq" id="WP_284257191.1">
    <property type="nucleotide sequence ID" value="NZ_BSOS01000024.1"/>
</dbReference>
<gene>
    <name evidence="1" type="ORF">GCM10010909_11750</name>
</gene>
<organism evidence="1 2">
    <name type="scientific">Acidocella aquatica</name>
    <dbReference type="NCBI Taxonomy" id="1922313"/>
    <lineage>
        <taxon>Bacteria</taxon>
        <taxon>Pseudomonadati</taxon>
        <taxon>Pseudomonadota</taxon>
        <taxon>Alphaproteobacteria</taxon>
        <taxon>Acetobacterales</taxon>
        <taxon>Acidocellaceae</taxon>
        <taxon>Acidocella</taxon>
    </lineage>
</organism>